<dbReference type="PRINTS" id="PR00080">
    <property type="entry name" value="SDRFAMILY"/>
</dbReference>
<dbReference type="InterPro" id="IPR036291">
    <property type="entry name" value="NAD(P)-bd_dom_sf"/>
</dbReference>
<dbReference type="Gene3D" id="3.40.50.720">
    <property type="entry name" value="NAD(P)-binding Rossmann-like Domain"/>
    <property type="match status" value="1"/>
</dbReference>
<name>A0ABY4FJS9_9MICO</name>
<dbReference type="Proteomes" id="UP000831786">
    <property type="component" value="Chromosome"/>
</dbReference>
<organism evidence="4 5">
    <name type="scientific">Leucobacter allii</name>
    <dbReference type="NCBI Taxonomy" id="2932247"/>
    <lineage>
        <taxon>Bacteria</taxon>
        <taxon>Bacillati</taxon>
        <taxon>Actinomycetota</taxon>
        <taxon>Actinomycetes</taxon>
        <taxon>Micrococcales</taxon>
        <taxon>Microbacteriaceae</taxon>
        <taxon>Leucobacter</taxon>
    </lineage>
</organism>
<keyword evidence="1" id="KW-0560">Oxidoreductase</keyword>
<dbReference type="PANTHER" id="PTHR43157">
    <property type="entry name" value="PHOSPHATIDYLINOSITOL-GLYCAN BIOSYNTHESIS CLASS F PROTEIN-RELATED"/>
    <property type="match status" value="1"/>
</dbReference>
<sequence>MNMDAKTCVITGGTAGIGLATATALAGQGAEVVLLGRSRDRGKEALARIAATTGNDRGSMVQVDLADLDSVRNAAHEILDAHPRIHVLINNAGIMLPERQLTDDGVEKMFATNYLSHFLLTNLLLERLIASAPARIVSVGALIPRAVVDLDDLAMERRKYTPFTALGISKLAVVMFTRELARHLEGTGVTANALYPGVARTSIMDDQSWLSRTAMRLISGSPEKAARTSILLASDPSVDGVSGRMFSGGKETSMRGDQVNDPQQWRRLWDKSVQLTELEPSTGGKP</sequence>
<evidence type="ECO:0000313" key="5">
    <source>
        <dbReference type="Proteomes" id="UP000831786"/>
    </source>
</evidence>
<dbReference type="EMBL" id="CP095045">
    <property type="protein sequence ID" value="UOQ56373.1"/>
    <property type="molecule type" value="Genomic_DNA"/>
</dbReference>
<reference evidence="4 5" key="1">
    <citation type="submission" date="2022-04" db="EMBL/GenBank/DDBJ databases">
        <title>Leucobacter sp. isolated from rhizosphere of garlic.</title>
        <authorList>
            <person name="Won M."/>
            <person name="Lee C.-M."/>
            <person name="Woen H.-Y."/>
            <person name="Kwon S.-W."/>
        </authorList>
    </citation>
    <scope>NUCLEOTIDE SEQUENCE [LARGE SCALE GENOMIC DNA]</scope>
    <source>
        <strain evidence="4 5">H21R-40</strain>
    </source>
</reference>
<dbReference type="InterPro" id="IPR002347">
    <property type="entry name" value="SDR_fam"/>
</dbReference>
<dbReference type="PRINTS" id="PR00081">
    <property type="entry name" value="GDHRDH"/>
</dbReference>
<feature type="region of interest" description="Disordered" evidence="3">
    <location>
        <begin position="242"/>
        <end position="263"/>
    </location>
</feature>
<dbReference type="PANTHER" id="PTHR43157:SF31">
    <property type="entry name" value="PHOSPHATIDYLINOSITOL-GLYCAN BIOSYNTHESIS CLASS F PROTEIN"/>
    <property type="match status" value="1"/>
</dbReference>
<dbReference type="Pfam" id="PF00106">
    <property type="entry name" value="adh_short"/>
    <property type="match status" value="1"/>
</dbReference>
<gene>
    <name evidence="4" type="ORF">MUN78_11880</name>
</gene>
<evidence type="ECO:0000256" key="1">
    <source>
        <dbReference type="ARBA" id="ARBA00023002"/>
    </source>
</evidence>
<accession>A0ABY4FJS9</accession>
<evidence type="ECO:0000256" key="3">
    <source>
        <dbReference type="SAM" id="MobiDB-lite"/>
    </source>
</evidence>
<evidence type="ECO:0000256" key="2">
    <source>
        <dbReference type="RuleBase" id="RU000363"/>
    </source>
</evidence>
<proteinExistence type="inferred from homology"/>
<keyword evidence="5" id="KW-1185">Reference proteome</keyword>
<dbReference type="SUPFAM" id="SSF51735">
    <property type="entry name" value="NAD(P)-binding Rossmann-fold domains"/>
    <property type="match status" value="1"/>
</dbReference>
<evidence type="ECO:0000313" key="4">
    <source>
        <dbReference type="EMBL" id="UOQ56373.1"/>
    </source>
</evidence>
<protein>
    <submittedName>
        <fullName evidence="4">SDR family NAD(P)-dependent oxidoreductase</fullName>
    </submittedName>
</protein>
<dbReference type="RefSeq" id="WP_244726661.1">
    <property type="nucleotide sequence ID" value="NZ_CP095045.1"/>
</dbReference>
<comment type="similarity">
    <text evidence="2">Belongs to the short-chain dehydrogenases/reductases (SDR) family.</text>
</comment>